<feature type="compositionally biased region" description="Basic residues" evidence="1">
    <location>
        <begin position="73"/>
        <end position="84"/>
    </location>
</feature>
<accession>A0A919F5I6</accession>
<reference evidence="2" key="1">
    <citation type="journal article" date="2014" name="Int. J. Syst. Evol. Microbiol.">
        <title>Complete genome sequence of Corynebacterium casei LMG S-19264T (=DSM 44701T), isolated from a smear-ripened cheese.</title>
        <authorList>
            <consortium name="US DOE Joint Genome Institute (JGI-PGF)"/>
            <person name="Walter F."/>
            <person name="Albersmeier A."/>
            <person name="Kalinowski J."/>
            <person name="Ruckert C."/>
        </authorList>
    </citation>
    <scope>NUCLEOTIDE SEQUENCE</scope>
    <source>
        <strain evidence="2">JCM 13306</strain>
    </source>
</reference>
<proteinExistence type="predicted"/>
<sequence>MHRKPDATGAAMPLPLRLLHCLLADDPDRAIELGLMDYAPSPGDDALDPAHPDLPQRLLQAQARLRTAWAARERHRARTARLARRAAEREARRAPPPAPDRPAAPALPPLAAAILARAKAKAAAKGQS</sequence>
<feature type="compositionally biased region" description="Pro residues" evidence="1">
    <location>
        <begin position="94"/>
        <end position="108"/>
    </location>
</feature>
<organism evidence="2 3">
    <name type="scientific">Xanthomonas boreopolis</name>
    <dbReference type="NCBI Taxonomy" id="86183"/>
    <lineage>
        <taxon>Bacteria</taxon>
        <taxon>Pseudomonadati</taxon>
        <taxon>Pseudomonadota</taxon>
        <taxon>Gammaproteobacteria</taxon>
        <taxon>Lysobacterales</taxon>
        <taxon>Lysobacteraceae</taxon>
        <taxon>Xanthomonas</taxon>
    </lineage>
</organism>
<dbReference type="EMBL" id="BNBA01000004">
    <property type="protein sequence ID" value="GHH48618.1"/>
    <property type="molecule type" value="Genomic_DNA"/>
</dbReference>
<gene>
    <name evidence="2" type="ORF">GCM10009090_06860</name>
</gene>
<protein>
    <submittedName>
        <fullName evidence="2">Uncharacterized protein</fullName>
    </submittedName>
</protein>
<keyword evidence="3" id="KW-1185">Reference proteome</keyword>
<feature type="region of interest" description="Disordered" evidence="1">
    <location>
        <begin position="70"/>
        <end position="110"/>
    </location>
</feature>
<evidence type="ECO:0000313" key="2">
    <source>
        <dbReference type="EMBL" id="GHH48618.1"/>
    </source>
</evidence>
<dbReference type="Proteomes" id="UP000623958">
    <property type="component" value="Unassembled WGS sequence"/>
</dbReference>
<reference evidence="2" key="2">
    <citation type="submission" date="2020-09" db="EMBL/GenBank/DDBJ databases">
        <authorList>
            <person name="Sun Q."/>
            <person name="Ohkuma M."/>
        </authorList>
    </citation>
    <scope>NUCLEOTIDE SEQUENCE</scope>
    <source>
        <strain evidence="2">JCM 13306</strain>
    </source>
</reference>
<evidence type="ECO:0000313" key="3">
    <source>
        <dbReference type="Proteomes" id="UP000623958"/>
    </source>
</evidence>
<dbReference type="AlphaFoldDB" id="A0A919F5I6"/>
<dbReference type="RefSeq" id="WP_434028565.1">
    <property type="nucleotide sequence ID" value="NZ_BNBA01000004.1"/>
</dbReference>
<name>A0A919F5I6_9XANT</name>
<comment type="caution">
    <text evidence="2">The sequence shown here is derived from an EMBL/GenBank/DDBJ whole genome shotgun (WGS) entry which is preliminary data.</text>
</comment>
<evidence type="ECO:0000256" key="1">
    <source>
        <dbReference type="SAM" id="MobiDB-lite"/>
    </source>
</evidence>